<evidence type="ECO:0000313" key="2">
    <source>
        <dbReference type="Proteomes" id="UP000033220"/>
    </source>
</evidence>
<protein>
    <submittedName>
        <fullName evidence="1">Uncharacterized protein</fullName>
    </submittedName>
</protein>
<gene>
    <name evidence="1" type="ORF">RSPPHO_00881</name>
</gene>
<keyword evidence="2" id="KW-1185">Reference proteome</keyword>
<sequence>MPLQDQSTLGESNNSLLKQKEKILQFLDDAELLRFPRGHAGWS</sequence>
<organism evidence="1 2">
    <name type="scientific">Pararhodospirillum photometricum DSM 122</name>
    <dbReference type="NCBI Taxonomy" id="1150469"/>
    <lineage>
        <taxon>Bacteria</taxon>
        <taxon>Pseudomonadati</taxon>
        <taxon>Pseudomonadota</taxon>
        <taxon>Alphaproteobacteria</taxon>
        <taxon>Rhodospirillales</taxon>
        <taxon>Rhodospirillaceae</taxon>
        <taxon>Pararhodospirillum</taxon>
    </lineage>
</organism>
<dbReference type="KEGG" id="rpm:RSPPHO_00881"/>
<dbReference type="Proteomes" id="UP000033220">
    <property type="component" value="Chromosome DSM 122"/>
</dbReference>
<evidence type="ECO:0000313" key="1">
    <source>
        <dbReference type="EMBL" id="CCG07507.1"/>
    </source>
</evidence>
<reference evidence="1 2" key="1">
    <citation type="submission" date="2012-02" db="EMBL/GenBank/DDBJ databases">
        <title>Shotgun genome sequence of Phaeospirillum photometricum DSM 122.</title>
        <authorList>
            <person name="Duquesne K."/>
            <person name="Sturgis J."/>
        </authorList>
    </citation>
    <scope>NUCLEOTIDE SEQUENCE [LARGE SCALE GENOMIC DNA]</scope>
    <source>
        <strain evidence="2">DSM122</strain>
    </source>
</reference>
<dbReference type="HOGENOM" id="CLU_3238877_0_0_5"/>
<accession>H6SRH8</accession>
<proteinExistence type="predicted"/>
<name>H6SRH8_PARPM</name>
<dbReference type="EMBL" id="HE663493">
    <property type="protein sequence ID" value="CCG07507.1"/>
    <property type="molecule type" value="Genomic_DNA"/>
</dbReference>
<dbReference type="AlphaFoldDB" id="H6SRH8"/>